<proteinExistence type="predicted"/>
<sequence>MAAERARAAICDARRLWTTKRQPRMRLSPHRLVFLDETSVTTKMTRLRGRSRKGTRLHAKTPFGHWGTQTFIAGLRCHGLTAP</sequence>
<evidence type="ECO:0000313" key="1">
    <source>
        <dbReference type="EMBL" id="CAA2103579.1"/>
    </source>
</evidence>
<organism evidence="1">
    <name type="scientific">Methylobacterium bullatum</name>
    <dbReference type="NCBI Taxonomy" id="570505"/>
    <lineage>
        <taxon>Bacteria</taxon>
        <taxon>Pseudomonadati</taxon>
        <taxon>Pseudomonadota</taxon>
        <taxon>Alphaproteobacteria</taxon>
        <taxon>Hyphomicrobiales</taxon>
        <taxon>Methylobacteriaceae</taxon>
        <taxon>Methylobacterium</taxon>
    </lineage>
</organism>
<dbReference type="AlphaFoldDB" id="A0A679IV82"/>
<protein>
    <submittedName>
        <fullName evidence="1">Uncharacterized protein</fullName>
    </submittedName>
</protein>
<reference evidence="1" key="1">
    <citation type="submission" date="2019-12" db="EMBL/GenBank/DDBJ databases">
        <authorList>
            <person name="Cremers G."/>
        </authorList>
    </citation>
    <scope>NUCLEOTIDE SEQUENCE</scope>
    <source>
        <strain evidence="1">Mbul1</strain>
    </source>
</reference>
<gene>
    <name evidence="1" type="ORF">MBUL_02266</name>
</gene>
<dbReference type="EMBL" id="LR743504">
    <property type="protein sequence ID" value="CAA2103579.1"/>
    <property type="molecule type" value="Genomic_DNA"/>
</dbReference>
<accession>A0A679IV82</accession>
<name>A0A679IV82_9HYPH</name>